<dbReference type="Gramene" id="OIW10107">
    <property type="protein sequence ID" value="OIW10107"/>
    <property type="gene ID" value="TanjilG_21944"/>
</dbReference>
<evidence type="ECO:0000259" key="1">
    <source>
        <dbReference type="SMART" id="SM00666"/>
    </source>
</evidence>
<name>A0A1J7IB90_LUPAN</name>
<evidence type="ECO:0000313" key="3">
    <source>
        <dbReference type="Proteomes" id="UP000188354"/>
    </source>
</evidence>
<keyword evidence="3" id="KW-1185">Reference proteome</keyword>
<dbReference type="PANTHER" id="PTHR31066:SF68">
    <property type="entry name" value="SERINE_THREONINE-PROTEIN KINASE YAKA-RELATED"/>
    <property type="match status" value="1"/>
</dbReference>
<dbReference type="CDD" id="cd06410">
    <property type="entry name" value="PB1_UP2"/>
    <property type="match status" value="1"/>
</dbReference>
<feature type="domain" description="PB1" evidence="1">
    <location>
        <begin position="67"/>
        <end position="158"/>
    </location>
</feature>
<dbReference type="OMA" id="YPVYLMP"/>
<dbReference type="PANTHER" id="PTHR31066">
    <property type="entry name" value="OS05G0427100 PROTEIN-RELATED"/>
    <property type="match status" value="1"/>
</dbReference>
<dbReference type="Gene3D" id="3.10.20.90">
    <property type="entry name" value="Phosphatidylinositol 3-kinase Catalytic Subunit, Chain A, domain 1"/>
    <property type="match status" value="1"/>
</dbReference>
<gene>
    <name evidence="2" type="ORF">TanjilG_21944</name>
</gene>
<dbReference type="STRING" id="3871.A0A1J7IB90"/>
<dbReference type="Proteomes" id="UP000188354">
    <property type="component" value="Chromosome LG06"/>
</dbReference>
<accession>A0A1J7IB90</accession>
<dbReference type="InterPro" id="IPR000270">
    <property type="entry name" value="PB1_dom"/>
</dbReference>
<evidence type="ECO:0000313" key="2">
    <source>
        <dbReference type="EMBL" id="OIW10107.1"/>
    </source>
</evidence>
<reference evidence="2 3" key="1">
    <citation type="journal article" date="2017" name="Plant Biotechnol. J.">
        <title>A comprehensive draft genome sequence for lupin (Lupinus angustifolius), an emerging health food: insights into plant-microbe interactions and legume evolution.</title>
        <authorList>
            <person name="Hane J.K."/>
            <person name="Ming Y."/>
            <person name="Kamphuis L.G."/>
            <person name="Nelson M.N."/>
            <person name="Garg G."/>
            <person name="Atkins C.A."/>
            <person name="Bayer P.E."/>
            <person name="Bravo A."/>
            <person name="Bringans S."/>
            <person name="Cannon S."/>
            <person name="Edwards D."/>
            <person name="Foley R."/>
            <person name="Gao L.L."/>
            <person name="Harrison M.J."/>
            <person name="Huang W."/>
            <person name="Hurgobin B."/>
            <person name="Li S."/>
            <person name="Liu C.W."/>
            <person name="McGrath A."/>
            <person name="Morahan G."/>
            <person name="Murray J."/>
            <person name="Weller J."/>
            <person name="Jian J."/>
            <person name="Singh K.B."/>
        </authorList>
    </citation>
    <scope>NUCLEOTIDE SEQUENCE [LARGE SCALE GENOMIC DNA]</scope>
    <source>
        <strain evidence="3">cv. Tanjil</strain>
        <tissue evidence="2">Whole plant</tissue>
    </source>
</reference>
<dbReference type="Pfam" id="PF00564">
    <property type="entry name" value="PB1"/>
    <property type="match status" value="1"/>
</dbReference>
<dbReference type="SUPFAM" id="SSF54277">
    <property type="entry name" value="CAD &amp; PB1 domains"/>
    <property type="match status" value="1"/>
</dbReference>
<protein>
    <recommendedName>
        <fullName evidence="1">PB1 domain-containing protein</fullName>
    </recommendedName>
</protein>
<dbReference type="InterPro" id="IPR053198">
    <property type="entry name" value="Gynoecium_Dev_Regulator"/>
</dbReference>
<dbReference type="EMBL" id="CM007366">
    <property type="protein sequence ID" value="OIW10107.1"/>
    <property type="molecule type" value="Genomic_DNA"/>
</dbReference>
<organism evidence="2 3">
    <name type="scientific">Lupinus angustifolius</name>
    <name type="common">Narrow-leaved blue lupine</name>
    <dbReference type="NCBI Taxonomy" id="3871"/>
    <lineage>
        <taxon>Eukaryota</taxon>
        <taxon>Viridiplantae</taxon>
        <taxon>Streptophyta</taxon>
        <taxon>Embryophyta</taxon>
        <taxon>Tracheophyta</taxon>
        <taxon>Spermatophyta</taxon>
        <taxon>Magnoliopsida</taxon>
        <taxon>eudicotyledons</taxon>
        <taxon>Gunneridae</taxon>
        <taxon>Pentapetalae</taxon>
        <taxon>rosids</taxon>
        <taxon>fabids</taxon>
        <taxon>Fabales</taxon>
        <taxon>Fabaceae</taxon>
        <taxon>Papilionoideae</taxon>
        <taxon>50 kb inversion clade</taxon>
        <taxon>genistoids sensu lato</taxon>
        <taxon>core genistoids</taxon>
        <taxon>Genisteae</taxon>
        <taxon>Lupinus</taxon>
    </lineage>
</organism>
<proteinExistence type="predicted"/>
<sequence>MDPPLIPLSLSTVTTTVQNHPDSIESSPNYHIVNNETWADNHDPLPNVPNAKLRLMCSYAGHIMPRPHDKSLSYVGGETRIVAIDRHTSLKDLCSRLSHSLLHGRAFTLKYQLPNEELDNLITVTTDEDLDNMVEEHDRLASSKLCPSSRLRVFLFFSKPDTAVSMCSLMDDVKSETWFVDALNNCGILQRGVSDSAAVDQCLVNLDGVHETNDLEAQVIVDSTPTTVVDSTKEVKQELHSVENNSSYGSSSSASSMANLPPITVHGVDVNGCGRIQEQFAQMSFGTNGLRHNLLDDGYAISSAATPMNAIPEAVRNVVNTNNNNNVNLVNVSDDDKSDHNGGLGGYRKPPIPLQLVQSRTFNATCGGFGLASPDSVASESSIASANSFSKTVYYHHEQLQPPQMDNKAPPTPNIKTEISEHTPTLQREQIQVQDSATGQVPTMSSYYPLYPPPSQQQLHHAISQQQYPLYVMPVGPKQHVIPQGAAASAVYKDGDPPIYPTKLATPTISEVGPNVYKATMASNPAFVHIPPNRFQQQYVTLPQNIHHQTHPIAIAPSATTNYGYDQYDGPIQDQVYYTQQPPQYQSMTPAAAAAALSDVSEQFPIDNTQYPNRDSQPV</sequence>
<dbReference type="AlphaFoldDB" id="A0A1J7IB90"/>
<dbReference type="SMART" id="SM00666">
    <property type="entry name" value="PB1"/>
    <property type="match status" value="1"/>
</dbReference>